<proteinExistence type="predicted"/>
<name>A0A2P2NH10_RHIMU</name>
<organism evidence="1">
    <name type="scientific">Rhizophora mucronata</name>
    <name type="common">Asiatic mangrove</name>
    <dbReference type="NCBI Taxonomy" id="61149"/>
    <lineage>
        <taxon>Eukaryota</taxon>
        <taxon>Viridiplantae</taxon>
        <taxon>Streptophyta</taxon>
        <taxon>Embryophyta</taxon>
        <taxon>Tracheophyta</taxon>
        <taxon>Spermatophyta</taxon>
        <taxon>Magnoliopsida</taxon>
        <taxon>eudicotyledons</taxon>
        <taxon>Gunneridae</taxon>
        <taxon>Pentapetalae</taxon>
        <taxon>rosids</taxon>
        <taxon>fabids</taxon>
        <taxon>Malpighiales</taxon>
        <taxon>Rhizophoraceae</taxon>
        <taxon>Rhizophora</taxon>
    </lineage>
</organism>
<dbReference type="EMBL" id="GGEC01061298">
    <property type="protein sequence ID" value="MBX41782.1"/>
    <property type="molecule type" value="Transcribed_RNA"/>
</dbReference>
<dbReference type="AlphaFoldDB" id="A0A2P2NH10"/>
<sequence length="23" mass="2670">MKAFLRFFSSCFLMVISLGMNVK</sequence>
<accession>A0A2P2NH10</accession>
<evidence type="ECO:0000313" key="1">
    <source>
        <dbReference type="EMBL" id="MBX41782.1"/>
    </source>
</evidence>
<reference evidence="1" key="1">
    <citation type="submission" date="2018-02" db="EMBL/GenBank/DDBJ databases">
        <title>Rhizophora mucronata_Transcriptome.</title>
        <authorList>
            <person name="Meera S.P."/>
            <person name="Sreeshan A."/>
            <person name="Augustine A."/>
        </authorList>
    </citation>
    <scope>NUCLEOTIDE SEQUENCE</scope>
    <source>
        <tissue evidence="1">Leaf</tissue>
    </source>
</reference>
<protein>
    <submittedName>
        <fullName evidence="1">Uncharacterized protein</fullName>
    </submittedName>
</protein>